<dbReference type="Pfam" id="PF14278">
    <property type="entry name" value="TetR_C_8"/>
    <property type="match status" value="1"/>
</dbReference>
<dbReference type="Gene3D" id="1.10.357.10">
    <property type="entry name" value="Tetracycline Repressor, domain 2"/>
    <property type="match status" value="1"/>
</dbReference>
<accession>A0ABX0J4T3</accession>
<evidence type="ECO:0000256" key="2">
    <source>
        <dbReference type="PROSITE-ProRule" id="PRU00335"/>
    </source>
</evidence>
<evidence type="ECO:0000259" key="3">
    <source>
        <dbReference type="PROSITE" id="PS50977"/>
    </source>
</evidence>
<proteinExistence type="predicted"/>
<dbReference type="EMBL" id="JAAOIW010000004">
    <property type="protein sequence ID" value="NHN30831.1"/>
    <property type="molecule type" value="Genomic_DNA"/>
</dbReference>
<evidence type="ECO:0000313" key="4">
    <source>
        <dbReference type="EMBL" id="NHN30831.1"/>
    </source>
</evidence>
<evidence type="ECO:0000256" key="1">
    <source>
        <dbReference type="ARBA" id="ARBA00023125"/>
    </source>
</evidence>
<dbReference type="InterPro" id="IPR001647">
    <property type="entry name" value="HTH_TetR"/>
</dbReference>
<keyword evidence="5" id="KW-1185">Reference proteome</keyword>
<dbReference type="RefSeq" id="WP_166150227.1">
    <property type="nucleotide sequence ID" value="NZ_JAAOIW010000004.1"/>
</dbReference>
<dbReference type="PANTHER" id="PTHR43479">
    <property type="entry name" value="ACREF/ENVCD OPERON REPRESSOR-RELATED"/>
    <property type="match status" value="1"/>
</dbReference>
<keyword evidence="1 2" id="KW-0238">DNA-binding</keyword>
<dbReference type="InterPro" id="IPR009057">
    <property type="entry name" value="Homeodomain-like_sf"/>
</dbReference>
<dbReference type="SUPFAM" id="SSF46689">
    <property type="entry name" value="Homeodomain-like"/>
    <property type="match status" value="1"/>
</dbReference>
<dbReference type="InterPro" id="IPR050624">
    <property type="entry name" value="HTH-type_Tx_Regulator"/>
</dbReference>
<evidence type="ECO:0000313" key="5">
    <source>
        <dbReference type="Proteomes" id="UP001165962"/>
    </source>
</evidence>
<dbReference type="Proteomes" id="UP001165962">
    <property type="component" value="Unassembled WGS sequence"/>
</dbReference>
<dbReference type="InterPro" id="IPR039532">
    <property type="entry name" value="TetR_C_Firmicutes"/>
</dbReference>
<dbReference type="PANTHER" id="PTHR43479:SF7">
    <property type="entry name" value="TETR-FAMILY TRANSCRIPTIONAL REGULATOR"/>
    <property type="match status" value="1"/>
</dbReference>
<protein>
    <submittedName>
        <fullName evidence="4">TetR/AcrR family transcriptional regulator</fullName>
    </submittedName>
</protein>
<sequence length="175" mass="20837">MSERTKHHIQQAFYTLLKTTYFSDITVQDICDQARIHRSTFYRYYNDKYVLLNIVVEGKFKDMHSTLPLSESKTTIVAHIIDYFEDNMSFFKHITAENSDYLYESLDQFISQMLLQNASKYEDALSQKIHNAKHPELLSNFYSSGIRKILKKWVIDPDDQYTKDDIIEFFVYIVE</sequence>
<gene>
    <name evidence="4" type="ORF">G9U52_13405</name>
</gene>
<name>A0ABX0J4T3_9BACL</name>
<feature type="DNA-binding region" description="H-T-H motif" evidence="2">
    <location>
        <begin position="26"/>
        <end position="45"/>
    </location>
</feature>
<comment type="caution">
    <text evidence="4">The sequence shown here is derived from an EMBL/GenBank/DDBJ whole genome shotgun (WGS) entry which is preliminary data.</text>
</comment>
<organism evidence="4 5">
    <name type="scientific">Paenibacillus agricola</name>
    <dbReference type="NCBI Taxonomy" id="2716264"/>
    <lineage>
        <taxon>Bacteria</taxon>
        <taxon>Bacillati</taxon>
        <taxon>Bacillota</taxon>
        <taxon>Bacilli</taxon>
        <taxon>Bacillales</taxon>
        <taxon>Paenibacillaceae</taxon>
        <taxon>Paenibacillus</taxon>
    </lineage>
</organism>
<dbReference type="PROSITE" id="PS50977">
    <property type="entry name" value="HTH_TETR_2"/>
    <property type="match status" value="1"/>
</dbReference>
<feature type="domain" description="HTH tetR-type" evidence="3">
    <location>
        <begin position="3"/>
        <end position="63"/>
    </location>
</feature>
<reference evidence="4" key="1">
    <citation type="submission" date="2020-03" db="EMBL/GenBank/DDBJ databases">
        <title>Draft sequencing of Paenibacilllus sp. S3N08.</title>
        <authorList>
            <person name="Kim D.-U."/>
        </authorList>
    </citation>
    <scope>NUCLEOTIDE SEQUENCE</scope>
    <source>
        <strain evidence="4">S3N08</strain>
    </source>
</reference>